<dbReference type="Proteomes" id="UP000070058">
    <property type="component" value="Unassembled WGS sequence"/>
</dbReference>
<feature type="transmembrane region" description="Helical" evidence="7">
    <location>
        <begin position="123"/>
        <end position="144"/>
    </location>
</feature>
<evidence type="ECO:0000256" key="5">
    <source>
        <dbReference type="ARBA" id="ARBA00022989"/>
    </source>
</evidence>
<dbReference type="PROSITE" id="PS50928">
    <property type="entry name" value="ABC_TM1"/>
    <property type="match status" value="1"/>
</dbReference>
<keyword evidence="10" id="KW-1185">Reference proteome</keyword>
<dbReference type="GO" id="GO:0055085">
    <property type="term" value="P:transmembrane transport"/>
    <property type="evidence" value="ECO:0007669"/>
    <property type="project" value="InterPro"/>
</dbReference>
<keyword evidence="3" id="KW-1003">Cell membrane</keyword>
<keyword evidence="4 7" id="KW-0812">Transmembrane</keyword>
<evidence type="ECO:0000313" key="10">
    <source>
        <dbReference type="Proteomes" id="UP000070058"/>
    </source>
</evidence>
<sequence length="262" mass="28622">MPTRFRNILAPAATCPVVIALWYTLWHLLAPTQRFLLPLPHEILAALRDNFAILAHAILNTTKGALLGFTLAVALSLLSAVLLSLSRLIRASLYPYMMVLQMTPILIMAPILVLWVGPGLPSVVVITFMMCFFPLVVNTTQGLISTDRGLVELFKLYRATKWQTLFRLRLPGALPYFFTGLRIAAILAPIGALVGDYTAGSSVNGGSGLGFQAVIFSGQGKYAALFATAGLTCLLGFLFATAVISLSWLCLHKWHDSYHQHH</sequence>
<gene>
    <name evidence="9" type="ORF">AXK11_06425</name>
</gene>
<evidence type="ECO:0000256" key="7">
    <source>
        <dbReference type="RuleBase" id="RU363032"/>
    </source>
</evidence>
<comment type="caution">
    <text evidence="9">The sequence shown here is derived from an EMBL/GenBank/DDBJ whole genome shotgun (WGS) entry which is preliminary data.</text>
</comment>
<dbReference type="Pfam" id="PF00528">
    <property type="entry name" value="BPD_transp_1"/>
    <property type="match status" value="1"/>
</dbReference>
<dbReference type="PANTHER" id="PTHR30151">
    <property type="entry name" value="ALKANE SULFONATE ABC TRANSPORTER-RELATED, MEMBRANE SUBUNIT"/>
    <property type="match status" value="1"/>
</dbReference>
<feature type="transmembrane region" description="Helical" evidence="7">
    <location>
        <begin position="97"/>
        <end position="117"/>
    </location>
</feature>
<evidence type="ECO:0000256" key="6">
    <source>
        <dbReference type="ARBA" id="ARBA00023136"/>
    </source>
</evidence>
<feature type="transmembrane region" description="Helical" evidence="7">
    <location>
        <begin position="222"/>
        <end position="251"/>
    </location>
</feature>
<reference evidence="10" key="1">
    <citation type="submission" date="2016-02" db="EMBL/GenBank/DDBJ databases">
        <authorList>
            <person name="Sanders J.G."/>
            <person name="Lin J.Y."/>
            <person name="Wertz J.T."/>
            <person name="Russell J.A."/>
            <person name="Moreau C.S."/>
            <person name="Powell S."/>
        </authorList>
    </citation>
    <scope>NUCLEOTIDE SEQUENCE [LARGE SCALE GENOMIC DNA]</scope>
    <source>
        <strain evidence="10">CAG34</strain>
    </source>
</reference>
<evidence type="ECO:0000256" key="1">
    <source>
        <dbReference type="ARBA" id="ARBA00004651"/>
    </source>
</evidence>
<dbReference type="CDD" id="cd06261">
    <property type="entry name" value="TM_PBP2"/>
    <property type="match status" value="1"/>
</dbReference>
<dbReference type="PANTHER" id="PTHR30151:SF41">
    <property type="entry name" value="ABC TRANSPORTER PERMEASE PROTEIN"/>
    <property type="match status" value="1"/>
</dbReference>
<dbReference type="EMBL" id="LSZQ01000049">
    <property type="protein sequence ID" value="KXU35413.1"/>
    <property type="molecule type" value="Genomic_DNA"/>
</dbReference>
<accession>A0A139SLH7</accession>
<proteinExistence type="inferred from homology"/>
<evidence type="ECO:0000259" key="8">
    <source>
        <dbReference type="PROSITE" id="PS50928"/>
    </source>
</evidence>
<dbReference type="STRING" id="1548207.AXK11_06425"/>
<feature type="transmembrane region" description="Helical" evidence="7">
    <location>
        <begin position="64"/>
        <end position="85"/>
    </location>
</feature>
<name>A0A139SLH7_9BACT</name>
<dbReference type="InterPro" id="IPR000515">
    <property type="entry name" value="MetI-like"/>
</dbReference>
<dbReference type="Gene3D" id="1.10.3720.10">
    <property type="entry name" value="MetI-like"/>
    <property type="match status" value="1"/>
</dbReference>
<organism evidence="9 10">
    <name type="scientific">Cephaloticoccus primus</name>
    <dbReference type="NCBI Taxonomy" id="1548207"/>
    <lineage>
        <taxon>Bacteria</taxon>
        <taxon>Pseudomonadati</taxon>
        <taxon>Verrucomicrobiota</taxon>
        <taxon>Opitutia</taxon>
        <taxon>Opitutales</taxon>
        <taxon>Opitutaceae</taxon>
        <taxon>Cephaloticoccus</taxon>
    </lineage>
</organism>
<comment type="similarity">
    <text evidence="7">Belongs to the binding-protein-dependent transport system permease family.</text>
</comment>
<keyword evidence="2 7" id="KW-0813">Transport</keyword>
<feature type="domain" description="ABC transmembrane type-1" evidence="8">
    <location>
        <begin position="58"/>
        <end position="247"/>
    </location>
</feature>
<feature type="transmembrane region" description="Helical" evidence="7">
    <location>
        <begin position="173"/>
        <end position="194"/>
    </location>
</feature>
<evidence type="ECO:0000256" key="3">
    <source>
        <dbReference type="ARBA" id="ARBA00022475"/>
    </source>
</evidence>
<evidence type="ECO:0000256" key="4">
    <source>
        <dbReference type="ARBA" id="ARBA00022692"/>
    </source>
</evidence>
<dbReference type="RefSeq" id="WP_068630422.1">
    <property type="nucleotide sequence ID" value="NZ_LSZQ01000049.1"/>
</dbReference>
<comment type="subcellular location">
    <subcellularLocation>
        <location evidence="1 7">Cell membrane</location>
        <topology evidence="1 7">Multi-pass membrane protein</topology>
    </subcellularLocation>
</comment>
<protein>
    <submittedName>
        <fullName evidence="9">ABC transporter permease</fullName>
    </submittedName>
</protein>
<evidence type="ECO:0000313" key="9">
    <source>
        <dbReference type="EMBL" id="KXU35413.1"/>
    </source>
</evidence>
<keyword evidence="6 7" id="KW-0472">Membrane</keyword>
<dbReference type="OrthoDB" id="9804353at2"/>
<dbReference type="InterPro" id="IPR035906">
    <property type="entry name" value="MetI-like_sf"/>
</dbReference>
<dbReference type="GO" id="GO:0005886">
    <property type="term" value="C:plasma membrane"/>
    <property type="evidence" value="ECO:0007669"/>
    <property type="project" value="UniProtKB-SubCell"/>
</dbReference>
<keyword evidence="5 7" id="KW-1133">Transmembrane helix</keyword>
<dbReference type="SUPFAM" id="SSF161098">
    <property type="entry name" value="MetI-like"/>
    <property type="match status" value="1"/>
</dbReference>
<evidence type="ECO:0000256" key="2">
    <source>
        <dbReference type="ARBA" id="ARBA00022448"/>
    </source>
</evidence>
<feature type="transmembrane region" description="Helical" evidence="7">
    <location>
        <begin position="7"/>
        <end position="29"/>
    </location>
</feature>
<dbReference type="AlphaFoldDB" id="A0A139SLH7"/>